<keyword evidence="3" id="KW-1185">Reference proteome</keyword>
<gene>
    <name evidence="2" type="ORF">DHEL01_v206937</name>
</gene>
<protein>
    <submittedName>
        <fullName evidence="2">Uncharacterized protein</fullName>
    </submittedName>
</protein>
<organism evidence="2 3">
    <name type="scientific">Diaporthe helianthi</name>
    <dbReference type="NCBI Taxonomy" id="158607"/>
    <lineage>
        <taxon>Eukaryota</taxon>
        <taxon>Fungi</taxon>
        <taxon>Dikarya</taxon>
        <taxon>Ascomycota</taxon>
        <taxon>Pezizomycotina</taxon>
        <taxon>Sordariomycetes</taxon>
        <taxon>Sordariomycetidae</taxon>
        <taxon>Diaporthales</taxon>
        <taxon>Diaporthaceae</taxon>
        <taxon>Diaporthe</taxon>
    </lineage>
</organism>
<sequence length="92" mass="10602">MPAILEDLWRFAGGKAVKWWLFSDQEFGGKGITMTWDLGMSRLDVEDLGTIAPPQSNNPQTQSPHKGGEEQNLKDTVQDFVVLRFEYFTRYY</sequence>
<dbReference type="InParanoid" id="A0A2P5HWN4"/>
<evidence type="ECO:0000313" key="3">
    <source>
        <dbReference type="Proteomes" id="UP000094444"/>
    </source>
</evidence>
<comment type="caution">
    <text evidence="2">The sequence shown here is derived from an EMBL/GenBank/DDBJ whole genome shotgun (WGS) entry which is preliminary data.</text>
</comment>
<proteinExistence type="predicted"/>
<dbReference type="EMBL" id="MAVT02000595">
    <property type="protein sequence ID" value="POS74669.1"/>
    <property type="molecule type" value="Genomic_DNA"/>
</dbReference>
<dbReference type="Proteomes" id="UP000094444">
    <property type="component" value="Unassembled WGS sequence"/>
</dbReference>
<feature type="compositionally biased region" description="Low complexity" evidence="1">
    <location>
        <begin position="53"/>
        <end position="64"/>
    </location>
</feature>
<feature type="region of interest" description="Disordered" evidence="1">
    <location>
        <begin position="49"/>
        <end position="73"/>
    </location>
</feature>
<dbReference type="AlphaFoldDB" id="A0A2P5HWN4"/>
<reference evidence="2" key="1">
    <citation type="submission" date="2017-09" db="EMBL/GenBank/DDBJ databases">
        <title>Polyketide synthases of a Diaporthe helianthi virulent isolate.</title>
        <authorList>
            <person name="Baroncelli R."/>
        </authorList>
    </citation>
    <scope>NUCLEOTIDE SEQUENCE [LARGE SCALE GENOMIC DNA]</scope>
    <source>
        <strain evidence="2">7/96</strain>
    </source>
</reference>
<name>A0A2P5HWN4_DIAHE</name>
<evidence type="ECO:0000313" key="2">
    <source>
        <dbReference type="EMBL" id="POS74669.1"/>
    </source>
</evidence>
<evidence type="ECO:0000256" key="1">
    <source>
        <dbReference type="SAM" id="MobiDB-lite"/>
    </source>
</evidence>
<accession>A0A2P5HWN4</accession>